<accession>A0A923MKP9</accession>
<name>A0A923MKP9_9FIRM</name>
<evidence type="ECO:0000259" key="1">
    <source>
        <dbReference type="PROSITE" id="PS51736"/>
    </source>
</evidence>
<dbReference type="Gene3D" id="3.90.1750.20">
    <property type="entry name" value="Putative Large Serine Recombinase, Chain B, Domain 2"/>
    <property type="match status" value="1"/>
</dbReference>
<dbReference type="Gene3D" id="3.40.50.1390">
    <property type="entry name" value="Resolvase, N-terminal catalytic domain"/>
    <property type="match status" value="1"/>
</dbReference>
<dbReference type="Pfam" id="PF07508">
    <property type="entry name" value="Recombinase"/>
    <property type="match status" value="1"/>
</dbReference>
<dbReference type="AlphaFoldDB" id="A0A923MKP9"/>
<dbReference type="SUPFAM" id="SSF53041">
    <property type="entry name" value="Resolvase-like"/>
    <property type="match status" value="1"/>
</dbReference>
<dbReference type="InterPro" id="IPR050639">
    <property type="entry name" value="SSR_resolvase"/>
</dbReference>
<dbReference type="PANTHER" id="PTHR30461">
    <property type="entry name" value="DNA-INVERTASE FROM LAMBDOID PROPHAGE"/>
    <property type="match status" value="1"/>
</dbReference>
<proteinExistence type="predicted"/>
<dbReference type="GO" id="GO:0003677">
    <property type="term" value="F:DNA binding"/>
    <property type="evidence" value="ECO:0007669"/>
    <property type="project" value="InterPro"/>
</dbReference>
<dbReference type="InterPro" id="IPR036162">
    <property type="entry name" value="Resolvase-like_N_sf"/>
</dbReference>
<comment type="caution">
    <text evidence="3">The sequence shown here is derived from an EMBL/GenBank/DDBJ whole genome shotgun (WGS) entry which is preliminary data.</text>
</comment>
<dbReference type="PANTHER" id="PTHR30461:SF23">
    <property type="entry name" value="DNA RECOMBINASE-RELATED"/>
    <property type="match status" value="1"/>
</dbReference>
<dbReference type="GO" id="GO:0000150">
    <property type="term" value="F:DNA strand exchange activity"/>
    <property type="evidence" value="ECO:0007669"/>
    <property type="project" value="InterPro"/>
</dbReference>
<dbReference type="RefSeq" id="WP_187015502.1">
    <property type="nucleotide sequence ID" value="NZ_JACOQI010000015.1"/>
</dbReference>
<organism evidence="3 4">
    <name type="scientific">Dysosmobacter segnis</name>
    <dbReference type="NCBI Taxonomy" id="2763042"/>
    <lineage>
        <taxon>Bacteria</taxon>
        <taxon>Bacillati</taxon>
        <taxon>Bacillota</taxon>
        <taxon>Clostridia</taxon>
        <taxon>Eubacteriales</taxon>
        <taxon>Oscillospiraceae</taxon>
        <taxon>Dysosmobacter</taxon>
    </lineage>
</organism>
<dbReference type="CDD" id="cd00338">
    <property type="entry name" value="Ser_Recombinase"/>
    <property type="match status" value="1"/>
</dbReference>
<reference evidence="3" key="1">
    <citation type="submission" date="2020-08" db="EMBL/GenBank/DDBJ databases">
        <title>Genome public.</title>
        <authorList>
            <person name="Liu C."/>
            <person name="Sun Q."/>
        </authorList>
    </citation>
    <scope>NUCLEOTIDE SEQUENCE</scope>
    <source>
        <strain evidence="3">BX15</strain>
    </source>
</reference>
<dbReference type="Proteomes" id="UP000620327">
    <property type="component" value="Unassembled WGS sequence"/>
</dbReference>
<dbReference type="PROSITE" id="PS51736">
    <property type="entry name" value="RECOMBINASES_3"/>
    <property type="match status" value="1"/>
</dbReference>
<dbReference type="PROSITE" id="PS51737">
    <property type="entry name" value="RECOMBINASE_DNA_BIND"/>
    <property type="match status" value="1"/>
</dbReference>
<dbReference type="SMART" id="SM00857">
    <property type="entry name" value="Resolvase"/>
    <property type="match status" value="1"/>
</dbReference>
<dbReference type="EMBL" id="JACOQI010000015">
    <property type="protein sequence ID" value="MBC5771294.1"/>
    <property type="molecule type" value="Genomic_DNA"/>
</dbReference>
<evidence type="ECO:0000259" key="2">
    <source>
        <dbReference type="PROSITE" id="PS51737"/>
    </source>
</evidence>
<feature type="domain" description="Recombinase" evidence="2">
    <location>
        <begin position="201"/>
        <end position="327"/>
    </location>
</feature>
<dbReference type="InterPro" id="IPR006119">
    <property type="entry name" value="Resolv_N"/>
</dbReference>
<keyword evidence="4" id="KW-1185">Reference proteome</keyword>
<dbReference type="Pfam" id="PF00239">
    <property type="entry name" value="Resolvase"/>
    <property type="match status" value="1"/>
</dbReference>
<gene>
    <name evidence="3" type="ORF">H8Z83_13400</name>
</gene>
<evidence type="ECO:0000313" key="4">
    <source>
        <dbReference type="Proteomes" id="UP000620327"/>
    </source>
</evidence>
<dbReference type="InterPro" id="IPR038109">
    <property type="entry name" value="DNA_bind_recomb_sf"/>
</dbReference>
<feature type="domain" description="Resolvase/invertase-type recombinase catalytic" evidence="1">
    <location>
        <begin position="44"/>
        <end position="194"/>
    </location>
</feature>
<dbReference type="InterPro" id="IPR011109">
    <property type="entry name" value="DNA_bind_recombinase_dom"/>
</dbReference>
<evidence type="ECO:0000313" key="3">
    <source>
        <dbReference type="EMBL" id="MBC5771294.1"/>
    </source>
</evidence>
<protein>
    <submittedName>
        <fullName evidence="3">Recombinase family protein</fullName>
    </submittedName>
</protein>
<sequence length="354" mass="40483">MAQESKNENRKQRIREAFHDGKQVERMPAREDMAPQHSDDVIYRVAPYCRVSTMSEMQAESFEIQQQYYNEYIAKHPNWTLVRIYADEGISATSVKNRKDFNNMIEDCKAGKIDLIVTKSVSRFARNVVDCIKYARDLRALSPPVGIYFETENINTLSQNGELLLTVLAAFAQDESVNKSISVAWGIRQRFAKGIPKLVKPYGYQNVDGKLVVDEEEAGVVIRIFAFYLGGKTPYEIAKILTHEGIPTPTGKKPCWTISSVTYILGNDRYCGDVIMQKSLCVDLFAHKRVRNLGQVERYRMRDVHPPLISKEEWREAKNRISMPDREAVILEEITGEGILSSLHPILFKEDIDV</sequence>